<dbReference type="HAMAP" id="MF_01479">
    <property type="entry name" value="WhiB"/>
    <property type="match status" value="1"/>
</dbReference>
<comment type="PTM">
    <text evidence="11">Upon Fe-S cluster removal intramolecular disulfide bonds are formed.</text>
</comment>
<evidence type="ECO:0000256" key="6">
    <source>
        <dbReference type="ARBA" id="ARBA00023014"/>
    </source>
</evidence>
<evidence type="ECO:0000256" key="2">
    <source>
        <dbReference type="ARBA" id="ARBA00006597"/>
    </source>
</evidence>
<evidence type="ECO:0000256" key="4">
    <source>
        <dbReference type="ARBA" id="ARBA00022723"/>
    </source>
</evidence>
<comment type="function">
    <text evidence="11">Acts as a transcriptional regulator. Probably redox-responsive. The apo- but not holo-form probably binds DNA.</text>
</comment>
<feature type="binding site" evidence="11">
    <location>
        <position position="50"/>
    </location>
    <ligand>
        <name>[4Fe-4S] cluster</name>
        <dbReference type="ChEBI" id="CHEBI:49883"/>
    </ligand>
</feature>
<dbReference type="RefSeq" id="WP_393167845.1">
    <property type="nucleotide sequence ID" value="NZ_JBICRM010000011.1"/>
</dbReference>
<keyword evidence="8 11" id="KW-0238">DNA-binding</keyword>
<evidence type="ECO:0000313" key="14">
    <source>
        <dbReference type="EMBL" id="MFG1705660.1"/>
    </source>
</evidence>
<dbReference type="EMBL" id="JBICRM010000011">
    <property type="protein sequence ID" value="MFG1705660.1"/>
    <property type="molecule type" value="Genomic_DNA"/>
</dbReference>
<keyword evidence="7 11" id="KW-0805">Transcription regulation</keyword>
<sequence>MTLHRIHQHHDARPPRQWTAHAACQDADPGLFFPFTWEDLPRQDHARRICQACPVQAACLDWALRTGEPEGMWGGTTPAERRLLRAPIPAGQDVTVSLRGGVGVEAPARGPRAAPASLEGQHEPV</sequence>
<evidence type="ECO:0000256" key="1">
    <source>
        <dbReference type="ARBA" id="ARBA00004496"/>
    </source>
</evidence>
<dbReference type="PROSITE" id="PS51674">
    <property type="entry name" value="4FE4S_WBL"/>
    <property type="match status" value="1"/>
</dbReference>
<feature type="binding site" evidence="11">
    <location>
        <position position="53"/>
    </location>
    <ligand>
        <name>[4Fe-4S] cluster</name>
        <dbReference type="ChEBI" id="CHEBI:49883"/>
    </ligand>
</feature>
<reference evidence="14 15" key="1">
    <citation type="submission" date="2024-10" db="EMBL/GenBank/DDBJ databases">
        <authorList>
            <person name="Topkara A.R."/>
            <person name="Saygin H."/>
        </authorList>
    </citation>
    <scope>NUCLEOTIDE SEQUENCE [LARGE SCALE GENOMIC DNA]</scope>
    <source>
        <strain evidence="14 15">M3C6</strain>
    </source>
</reference>
<proteinExistence type="inferred from homology"/>
<feature type="region of interest" description="Disordered" evidence="12">
    <location>
        <begin position="104"/>
        <end position="125"/>
    </location>
</feature>
<dbReference type="PANTHER" id="PTHR38839">
    <property type="entry name" value="TRANSCRIPTIONAL REGULATOR WHID-RELATED"/>
    <property type="match status" value="1"/>
</dbReference>
<dbReference type="Pfam" id="PF02467">
    <property type="entry name" value="Whib"/>
    <property type="match status" value="1"/>
</dbReference>
<feature type="binding site" evidence="11">
    <location>
        <position position="59"/>
    </location>
    <ligand>
        <name>[4Fe-4S] cluster</name>
        <dbReference type="ChEBI" id="CHEBI:49883"/>
    </ligand>
</feature>
<dbReference type="Proteomes" id="UP001603978">
    <property type="component" value="Unassembled WGS sequence"/>
</dbReference>
<keyword evidence="10 11" id="KW-0804">Transcription</keyword>
<dbReference type="InterPro" id="IPR034768">
    <property type="entry name" value="4FE4S_WBL"/>
</dbReference>
<evidence type="ECO:0000313" key="15">
    <source>
        <dbReference type="Proteomes" id="UP001603978"/>
    </source>
</evidence>
<comment type="PTM">
    <text evidence="11">The Fe-S cluster can be nitrosylated by nitric oxide (NO).</text>
</comment>
<evidence type="ECO:0000256" key="7">
    <source>
        <dbReference type="ARBA" id="ARBA00023015"/>
    </source>
</evidence>
<evidence type="ECO:0000259" key="13">
    <source>
        <dbReference type="PROSITE" id="PS51674"/>
    </source>
</evidence>
<keyword evidence="11" id="KW-0963">Cytoplasm</keyword>
<keyword evidence="3 11" id="KW-0004">4Fe-4S</keyword>
<name>A0ABW7AH35_9ACTN</name>
<comment type="subcellular location">
    <subcellularLocation>
        <location evidence="1 11">Cytoplasm</location>
    </subcellularLocation>
</comment>
<evidence type="ECO:0000256" key="8">
    <source>
        <dbReference type="ARBA" id="ARBA00023125"/>
    </source>
</evidence>
<keyword evidence="4 11" id="KW-0479">Metal-binding</keyword>
<evidence type="ECO:0000256" key="9">
    <source>
        <dbReference type="ARBA" id="ARBA00023157"/>
    </source>
</evidence>
<evidence type="ECO:0000256" key="11">
    <source>
        <dbReference type="HAMAP-Rule" id="MF_01479"/>
    </source>
</evidence>
<gene>
    <name evidence="11" type="primary">whiB</name>
    <name evidence="14" type="ORF">ACFLIM_20935</name>
</gene>
<comment type="cofactor">
    <cofactor evidence="11">
        <name>[4Fe-4S] cluster</name>
        <dbReference type="ChEBI" id="CHEBI:49883"/>
    </cofactor>
    <text evidence="11">Binds 1 [4Fe-4S] cluster per subunit. Following nitrosylation of the [4Fe-4S] cluster binds 1 [4Fe-8(NO)] cluster per subunit.</text>
</comment>
<protein>
    <recommendedName>
        <fullName evidence="11">Transcriptional regulator WhiB</fullName>
    </recommendedName>
</protein>
<accession>A0ABW7AH35</accession>
<keyword evidence="9 11" id="KW-1015">Disulfide bond</keyword>
<evidence type="ECO:0000256" key="10">
    <source>
        <dbReference type="ARBA" id="ARBA00023163"/>
    </source>
</evidence>
<dbReference type="InterPro" id="IPR003482">
    <property type="entry name" value="Whib"/>
</dbReference>
<evidence type="ECO:0000256" key="3">
    <source>
        <dbReference type="ARBA" id="ARBA00022485"/>
    </source>
</evidence>
<keyword evidence="6 11" id="KW-0411">Iron-sulfur</keyword>
<feature type="binding site" evidence="11">
    <location>
        <position position="24"/>
    </location>
    <ligand>
        <name>[4Fe-4S] cluster</name>
        <dbReference type="ChEBI" id="CHEBI:49883"/>
    </ligand>
</feature>
<evidence type="ECO:0000256" key="12">
    <source>
        <dbReference type="SAM" id="MobiDB-lite"/>
    </source>
</evidence>
<comment type="similarity">
    <text evidence="2 11">Belongs to the WhiB family.</text>
</comment>
<organism evidence="14 15">
    <name type="scientific">Nonomuraea marmarensis</name>
    <dbReference type="NCBI Taxonomy" id="3351344"/>
    <lineage>
        <taxon>Bacteria</taxon>
        <taxon>Bacillati</taxon>
        <taxon>Actinomycetota</taxon>
        <taxon>Actinomycetes</taxon>
        <taxon>Streptosporangiales</taxon>
        <taxon>Streptosporangiaceae</taxon>
        <taxon>Nonomuraea</taxon>
    </lineage>
</organism>
<comment type="caution">
    <text evidence="14">The sequence shown here is derived from an EMBL/GenBank/DDBJ whole genome shotgun (WGS) entry which is preliminary data.</text>
</comment>
<feature type="compositionally biased region" description="Low complexity" evidence="12">
    <location>
        <begin position="106"/>
        <end position="116"/>
    </location>
</feature>
<keyword evidence="5 11" id="KW-0408">Iron</keyword>
<keyword evidence="15" id="KW-1185">Reference proteome</keyword>
<evidence type="ECO:0000256" key="5">
    <source>
        <dbReference type="ARBA" id="ARBA00023004"/>
    </source>
</evidence>
<feature type="domain" description="4Fe-4S Wbl-type" evidence="13">
    <location>
        <begin position="23"/>
        <end position="83"/>
    </location>
</feature>